<dbReference type="AlphaFoldDB" id="A0A1I3F846"/>
<dbReference type="Proteomes" id="UP000183635">
    <property type="component" value="Unassembled WGS sequence"/>
</dbReference>
<evidence type="ECO:0000313" key="1">
    <source>
        <dbReference type="EMBL" id="SFI07394.1"/>
    </source>
</evidence>
<dbReference type="OrthoDB" id="7724038at2"/>
<protein>
    <recommendedName>
        <fullName evidence="3">TnsA endonuclease N terminal</fullName>
    </recommendedName>
</protein>
<dbReference type="STRING" id="34004.SAMN04488021_1645"/>
<sequence>MSEPFMEIDHDIWNYGQPKLRSVGKITLPDVHGVLPFTGARNPTTISSTSHKVSLTYKTEANGWQPRIGLAESGAEVAVGEMALTTPGIYNVEFQPVRFPYRHPSGRSAWHTIDLRITFRSGLRRFIFVRNRDSLEKPWVREEIDAIAEAVPHHEAHEFAVVDGDSYSRPHRENLRRMHWLVAFEPDPASDRLVEAAIHDLKTLWRMSDLIPHLDLSPSRIFHSCMRLIAAKKLGANRDAVICHRSRIWRVEE</sequence>
<name>A0A1I3F846_9RHOB</name>
<reference evidence="1 2" key="1">
    <citation type="submission" date="2016-10" db="EMBL/GenBank/DDBJ databases">
        <authorList>
            <person name="de Groot N.N."/>
        </authorList>
    </citation>
    <scope>NUCLEOTIDE SEQUENCE [LARGE SCALE GENOMIC DNA]</scope>
    <source>
        <strain evidence="1 2">DSM 8537</strain>
    </source>
</reference>
<keyword evidence="2" id="KW-1185">Reference proteome</keyword>
<dbReference type="RefSeq" id="WP_074971123.1">
    <property type="nucleotide sequence ID" value="NZ_CBCRYP010000075.1"/>
</dbReference>
<organism evidence="1 2">
    <name type="scientific">Paracoccus aminovorans</name>
    <dbReference type="NCBI Taxonomy" id="34004"/>
    <lineage>
        <taxon>Bacteria</taxon>
        <taxon>Pseudomonadati</taxon>
        <taxon>Pseudomonadota</taxon>
        <taxon>Alphaproteobacteria</taxon>
        <taxon>Rhodobacterales</taxon>
        <taxon>Paracoccaceae</taxon>
        <taxon>Paracoccus</taxon>
    </lineage>
</organism>
<evidence type="ECO:0000313" key="2">
    <source>
        <dbReference type="Proteomes" id="UP000183635"/>
    </source>
</evidence>
<evidence type="ECO:0008006" key="3">
    <source>
        <dbReference type="Google" id="ProtNLM"/>
    </source>
</evidence>
<dbReference type="EMBL" id="FOPU01000064">
    <property type="protein sequence ID" value="SFI07394.1"/>
    <property type="molecule type" value="Genomic_DNA"/>
</dbReference>
<gene>
    <name evidence="1" type="ORF">SAMN04488021_1645</name>
</gene>
<proteinExistence type="predicted"/>
<accession>A0A1I3F846</accession>